<evidence type="ECO:0000256" key="7">
    <source>
        <dbReference type="ARBA" id="ARBA00023027"/>
    </source>
</evidence>
<dbReference type="GO" id="GO:0006012">
    <property type="term" value="P:galactose metabolic process"/>
    <property type="evidence" value="ECO:0007669"/>
    <property type="project" value="InterPro"/>
</dbReference>
<dbReference type="OrthoDB" id="9801785at2"/>
<keyword evidence="7" id="KW-0520">NAD</keyword>
<name>A0A9Q9MF38_9ACTN</name>
<reference evidence="12" key="1">
    <citation type="submission" date="2021-04" db="EMBL/GenBank/DDBJ databases">
        <title>Dactylosporangium aurantiacum NRRL B-8018 full assembly.</title>
        <authorList>
            <person name="Hartkoorn R.C."/>
            <person name="Beaudoing E."/>
            <person name="Hot D."/>
        </authorList>
    </citation>
    <scope>NUCLEOTIDE SEQUENCE</scope>
    <source>
        <strain evidence="12">NRRL B-8018</strain>
    </source>
</reference>
<dbReference type="PROSITE" id="PS51257">
    <property type="entry name" value="PROKAR_LIPOPROTEIN"/>
    <property type="match status" value="1"/>
</dbReference>
<dbReference type="InterPro" id="IPR001509">
    <property type="entry name" value="Epimerase_deHydtase"/>
</dbReference>
<evidence type="ECO:0000313" key="12">
    <source>
        <dbReference type="EMBL" id="UWZ56813.1"/>
    </source>
</evidence>
<dbReference type="Pfam" id="PF01370">
    <property type="entry name" value="Epimerase"/>
    <property type="match status" value="1"/>
</dbReference>
<dbReference type="EMBL" id="CP073767">
    <property type="protein sequence ID" value="UWZ56813.1"/>
    <property type="molecule type" value="Genomic_DNA"/>
</dbReference>
<comment type="pathway">
    <text evidence="3">Carbohydrate metabolism; galactose metabolism.</text>
</comment>
<dbReference type="AlphaFoldDB" id="A0A9Q9MF38"/>
<dbReference type="RefSeq" id="WP_033361105.1">
    <property type="nucleotide sequence ID" value="NZ_CP073767.1"/>
</dbReference>
<protein>
    <recommendedName>
        <fullName evidence="6">UDP-glucose 4-epimerase</fullName>
        <ecNumber evidence="5">5.1.3.2</ecNumber>
    </recommendedName>
    <alternativeName>
        <fullName evidence="10">Galactowaldenase</fullName>
    </alternativeName>
    <alternativeName>
        <fullName evidence="9">UDP-galactose 4-epimerase</fullName>
    </alternativeName>
</protein>
<evidence type="ECO:0000256" key="3">
    <source>
        <dbReference type="ARBA" id="ARBA00004947"/>
    </source>
</evidence>
<evidence type="ECO:0000256" key="1">
    <source>
        <dbReference type="ARBA" id="ARBA00000083"/>
    </source>
</evidence>
<dbReference type="KEGG" id="daur:Daura_11910"/>
<sequence>MKVLIVGGAGYIGSSIASACLDDGITPIVLDNLSTGVEAFLTGREAYIGDMADQVLLDKVFHDHPDIAVTIHCGALIVVPDSVREPLRYYRENVAKSVELVDGLVRNGCRRIIFSSTAAVYGQTDSLVVDESLPAAPSSPYGRTKAMLEDILRDSAEAFGLGALALRYFNPIGADPRLRTGLQTRRPTHLLGRLIEAAETGTPLTVTGVDWPTRDGTGIRDYVHVWDLARAHVAAVRGFDAVCPPGSFVAANLGSGAGCTVLEMVEAFAEVSGVRVPVEPAARRKGDVPGGYARWDRAHALFGWRPTLTLQDGIRDALRWIEARPSVLGD</sequence>
<dbReference type="InterPro" id="IPR005886">
    <property type="entry name" value="UDP_G4E"/>
</dbReference>
<evidence type="ECO:0000256" key="8">
    <source>
        <dbReference type="ARBA" id="ARBA00023235"/>
    </source>
</evidence>
<proteinExistence type="inferred from homology"/>
<evidence type="ECO:0000259" key="11">
    <source>
        <dbReference type="Pfam" id="PF01370"/>
    </source>
</evidence>
<evidence type="ECO:0000313" key="13">
    <source>
        <dbReference type="Proteomes" id="UP001058003"/>
    </source>
</evidence>
<dbReference type="EC" id="5.1.3.2" evidence="5"/>
<keyword evidence="13" id="KW-1185">Reference proteome</keyword>
<evidence type="ECO:0000256" key="6">
    <source>
        <dbReference type="ARBA" id="ARBA00018569"/>
    </source>
</evidence>
<dbReference type="Proteomes" id="UP001058003">
    <property type="component" value="Chromosome"/>
</dbReference>
<feature type="domain" description="NAD-dependent epimerase/dehydratase" evidence="11">
    <location>
        <begin position="3"/>
        <end position="248"/>
    </location>
</feature>
<evidence type="ECO:0000256" key="10">
    <source>
        <dbReference type="ARBA" id="ARBA00033067"/>
    </source>
</evidence>
<comment type="similarity">
    <text evidence="4">Belongs to the NAD(P)-dependent epimerase/dehydratase family.</text>
</comment>
<gene>
    <name evidence="12" type="primary">galE</name>
    <name evidence="12" type="ORF">Daura_11910</name>
</gene>
<evidence type="ECO:0000256" key="2">
    <source>
        <dbReference type="ARBA" id="ARBA00001911"/>
    </source>
</evidence>
<dbReference type="Gene3D" id="3.40.50.720">
    <property type="entry name" value="NAD(P)-binding Rossmann-like Domain"/>
    <property type="match status" value="1"/>
</dbReference>
<dbReference type="Gene3D" id="3.90.25.10">
    <property type="entry name" value="UDP-galactose 4-epimerase, domain 1"/>
    <property type="match status" value="1"/>
</dbReference>
<dbReference type="InterPro" id="IPR036291">
    <property type="entry name" value="NAD(P)-bd_dom_sf"/>
</dbReference>
<comment type="cofactor">
    <cofactor evidence="2">
        <name>NAD(+)</name>
        <dbReference type="ChEBI" id="CHEBI:57540"/>
    </cofactor>
</comment>
<dbReference type="NCBIfam" id="TIGR01179">
    <property type="entry name" value="galE"/>
    <property type="match status" value="1"/>
</dbReference>
<organism evidence="12 13">
    <name type="scientific">Dactylosporangium aurantiacum</name>
    <dbReference type="NCBI Taxonomy" id="35754"/>
    <lineage>
        <taxon>Bacteria</taxon>
        <taxon>Bacillati</taxon>
        <taxon>Actinomycetota</taxon>
        <taxon>Actinomycetes</taxon>
        <taxon>Micromonosporales</taxon>
        <taxon>Micromonosporaceae</taxon>
        <taxon>Dactylosporangium</taxon>
    </lineage>
</organism>
<evidence type="ECO:0000256" key="9">
    <source>
        <dbReference type="ARBA" id="ARBA00031367"/>
    </source>
</evidence>
<comment type="catalytic activity">
    <reaction evidence="1">
        <text>UDP-alpha-D-glucose = UDP-alpha-D-galactose</text>
        <dbReference type="Rhea" id="RHEA:22168"/>
        <dbReference type="ChEBI" id="CHEBI:58885"/>
        <dbReference type="ChEBI" id="CHEBI:66914"/>
        <dbReference type="EC" id="5.1.3.2"/>
    </reaction>
</comment>
<dbReference type="PANTHER" id="PTHR43725">
    <property type="entry name" value="UDP-GLUCOSE 4-EPIMERASE"/>
    <property type="match status" value="1"/>
</dbReference>
<dbReference type="SUPFAM" id="SSF51735">
    <property type="entry name" value="NAD(P)-binding Rossmann-fold domains"/>
    <property type="match status" value="1"/>
</dbReference>
<accession>A0A9Q9MF38</accession>
<evidence type="ECO:0000256" key="5">
    <source>
        <dbReference type="ARBA" id="ARBA00013189"/>
    </source>
</evidence>
<dbReference type="GO" id="GO:0003978">
    <property type="term" value="F:UDP-glucose 4-epimerase activity"/>
    <property type="evidence" value="ECO:0007669"/>
    <property type="project" value="UniProtKB-EC"/>
</dbReference>
<evidence type="ECO:0000256" key="4">
    <source>
        <dbReference type="ARBA" id="ARBA00007637"/>
    </source>
</evidence>
<keyword evidence="8 12" id="KW-0413">Isomerase</keyword>